<dbReference type="InterPro" id="IPR020006">
    <property type="entry name" value="FlhF"/>
</dbReference>
<keyword evidence="7" id="KW-1005">Bacterial flagellum biogenesis</keyword>
<dbReference type="STRING" id="84022.CACET_c20140"/>
<dbReference type="AlphaFoldDB" id="A0A0D8I6U2"/>
<proteinExistence type="inferred from homology"/>
<dbReference type="RefSeq" id="WP_044825929.1">
    <property type="nucleotide sequence ID" value="NZ_CP009687.1"/>
</dbReference>
<name>A0A0D8I6U2_9CLOT</name>
<keyword evidence="6" id="KW-0547">Nucleotide-binding</keyword>
<keyword evidence="10" id="KW-0472">Membrane</keyword>
<dbReference type="PANTHER" id="PTHR43134:SF3">
    <property type="entry name" value="FLAGELLAR BIOSYNTHESIS PROTEIN FLHF"/>
    <property type="match status" value="1"/>
</dbReference>
<dbReference type="FunFam" id="3.40.50.300:FF:000695">
    <property type="entry name" value="Flagellar biosynthesis regulator FlhF"/>
    <property type="match status" value="1"/>
</dbReference>
<dbReference type="GO" id="GO:0006614">
    <property type="term" value="P:SRP-dependent cotranslational protein targeting to membrane"/>
    <property type="evidence" value="ECO:0007669"/>
    <property type="project" value="UniProtKB-UniRule"/>
</dbReference>
<dbReference type="SUPFAM" id="SSF52540">
    <property type="entry name" value="P-loop containing nucleoside triphosphate hydrolases"/>
    <property type="match status" value="1"/>
</dbReference>
<dbReference type="GO" id="GO:0015031">
    <property type="term" value="P:protein transport"/>
    <property type="evidence" value="ECO:0007669"/>
    <property type="project" value="UniProtKB-KW"/>
</dbReference>
<dbReference type="GO" id="GO:0003924">
    <property type="term" value="F:GTPase activity"/>
    <property type="evidence" value="ECO:0007669"/>
    <property type="project" value="UniProtKB-UniRule"/>
</dbReference>
<sequence>MKVKKFSASNNQEALLKVKNELGPDAVILYQKKVKPKGLFGIFKKPIIEVVAAREEVSSYAPSSFNHFLEAKKDLDKKPKKNKEKEEVSKNISKEMEQIKDMLQTVVSRMNQQDLPILLKSLQDQDVSKLFYNLKNQGLDESLVEEILNKYITMQGLVDSNRQNREFIEEQIKEVIMKYVVPQQLGHNVKTKFFVGPTGVGKTTTIAKLAAHYTLNEGKTVGLISADTYRIAAVEQLKVYSDILNIPLRVIYHSEEIHRAIEDLKDRDIIMIDTAGRSHKNTQQVMELKTLLNEVQEKETYLVISCTSKDSDIKEIVHTYKFLKNYNIIFTKVDEATAFGTIINTAKETQRPISYMTTGQSVPDDIEEVSVEKVVSLLTKEAAE</sequence>
<evidence type="ECO:0000313" key="15">
    <source>
        <dbReference type="Proteomes" id="UP000035704"/>
    </source>
</evidence>
<evidence type="ECO:0000256" key="13">
    <source>
        <dbReference type="NCBIfam" id="TIGR03499"/>
    </source>
</evidence>
<comment type="function">
    <text evidence="12">Necessary for flagellar biosynthesis. May be involved in translocation of the flagellum.</text>
</comment>
<dbReference type="Proteomes" id="UP000035704">
    <property type="component" value="Chromosome"/>
</dbReference>
<dbReference type="SMART" id="SM00382">
    <property type="entry name" value="AAA"/>
    <property type="match status" value="1"/>
</dbReference>
<gene>
    <name evidence="14" type="primary">flhF</name>
    <name evidence="14" type="ORF">CACET_c20140</name>
</gene>
<organism evidence="14 15">
    <name type="scientific">Clostridium aceticum</name>
    <dbReference type="NCBI Taxonomy" id="84022"/>
    <lineage>
        <taxon>Bacteria</taxon>
        <taxon>Bacillati</taxon>
        <taxon>Bacillota</taxon>
        <taxon>Clostridia</taxon>
        <taxon>Eubacteriales</taxon>
        <taxon>Clostridiaceae</taxon>
        <taxon>Clostridium</taxon>
    </lineage>
</organism>
<evidence type="ECO:0000256" key="10">
    <source>
        <dbReference type="ARBA" id="ARBA00023136"/>
    </source>
</evidence>
<dbReference type="GO" id="GO:0005886">
    <property type="term" value="C:plasma membrane"/>
    <property type="evidence" value="ECO:0007669"/>
    <property type="project" value="UniProtKB-SubCell"/>
</dbReference>
<dbReference type="EMBL" id="CP009687">
    <property type="protein sequence ID" value="AKL95462.1"/>
    <property type="molecule type" value="Genomic_DNA"/>
</dbReference>
<dbReference type="GO" id="GO:0005047">
    <property type="term" value="F:signal recognition particle binding"/>
    <property type="evidence" value="ECO:0007669"/>
    <property type="project" value="TreeGrafter"/>
</dbReference>
<evidence type="ECO:0000313" key="14">
    <source>
        <dbReference type="EMBL" id="AKL95462.1"/>
    </source>
</evidence>
<dbReference type="SMART" id="SM00962">
    <property type="entry name" value="SRP54"/>
    <property type="match status" value="1"/>
</dbReference>
<dbReference type="CDD" id="cd17873">
    <property type="entry name" value="FlhF"/>
    <property type="match status" value="1"/>
</dbReference>
<keyword evidence="4" id="KW-0813">Transport</keyword>
<keyword evidence="14" id="KW-0969">Cilium</keyword>
<dbReference type="Gene3D" id="3.40.50.300">
    <property type="entry name" value="P-loop containing nucleotide triphosphate hydrolases"/>
    <property type="match status" value="1"/>
</dbReference>
<dbReference type="InterPro" id="IPR047040">
    <property type="entry name" value="FlhF__GTPase_dom"/>
</dbReference>
<evidence type="ECO:0000256" key="4">
    <source>
        <dbReference type="ARBA" id="ARBA00022448"/>
    </source>
</evidence>
<dbReference type="PANTHER" id="PTHR43134">
    <property type="entry name" value="SIGNAL RECOGNITION PARTICLE RECEPTOR SUBUNIT ALPHA"/>
    <property type="match status" value="1"/>
</dbReference>
<accession>A0A0D8I6U2</accession>
<evidence type="ECO:0000256" key="2">
    <source>
        <dbReference type="ARBA" id="ARBA00008531"/>
    </source>
</evidence>
<dbReference type="InterPro" id="IPR000897">
    <property type="entry name" value="SRP54_GTPase_dom"/>
</dbReference>
<keyword evidence="8" id="KW-0653">Protein transport</keyword>
<evidence type="ECO:0000256" key="9">
    <source>
        <dbReference type="ARBA" id="ARBA00023134"/>
    </source>
</evidence>
<keyword evidence="5" id="KW-1003">Cell membrane</keyword>
<keyword evidence="11" id="KW-1006">Bacterial flagellum protein export</keyword>
<dbReference type="KEGG" id="cace:CACET_c20140"/>
<evidence type="ECO:0000256" key="5">
    <source>
        <dbReference type="ARBA" id="ARBA00022475"/>
    </source>
</evidence>
<dbReference type="InterPro" id="IPR003593">
    <property type="entry name" value="AAA+_ATPase"/>
</dbReference>
<evidence type="ECO:0000256" key="8">
    <source>
        <dbReference type="ARBA" id="ARBA00022927"/>
    </source>
</evidence>
<dbReference type="Pfam" id="PF00448">
    <property type="entry name" value="SRP54"/>
    <property type="match status" value="1"/>
</dbReference>
<evidence type="ECO:0000256" key="3">
    <source>
        <dbReference type="ARBA" id="ARBA00014919"/>
    </source>
</evidence>
<comment type="subcellular location">
    <subcellularLocation>
        <location evidence="1">Cell membrane</location>
        <topology evidence="1">Peripheral membrane protein</topology>
        <orientation evidence="1">Cytoplasmic side</orientation>
    </subcellularLocation>
</comment>
<evidence type="ECO:0000256" key="1">
    <source>
        <dbReference type="ARBA" id="ARBA00004413"/>
    </source>
</evidence>
<dbReference type="Gene3D" id="1.20.120.1380">
    <property type="entry name" value="Flagellar FlhF biosynthesis protein, N domain"/>
    <property type="match status" value="1"/>
</dbReference>
<evidence type="ECO:0000256" key="12">
    <source>
        <dbReference type="ARBA" id="ARBA00025337"/>
    </source>
</evidence>
<dbReference type="PATRIC" id="fig|84022.5.peg.1819"/>
<comment type="similarity">
    <text evidence="2">Belongs to the GTP-binding SRP family.</text>
</comment>
<keyword evidence="15" id="KW-1185">Reference proteome</keyword>
<keyword evidence="14" id="KW-0282">Flagellum</keyword>
<keyword evidence="14" id="KW-0966">Cell projection</keyword>
<evidence type="ECO:0000256" key="11">
    <source>
        <dbReference type="ARBA" id="ARBA00023225"/>
    </source>
</evidence>
<dbReference type="InterPro" id="IPR027417">
    <property type="entry name" value="P-loop_NTPase"/>
</dbReference>
<keyword evidence="9" id="KW-0342">GTP-binding</keyword>
<evidence type="ECO:0000256" key="7">
    <source>
        <dbReference type="ARBA" id="ARBA00022795"/>
    </source>
</evidence>
<dbReference type="GO" id="GO:0005525">
    <property type="term" value="F:GTP binding"/>
    <property type="evidence" value="ECO:0007669"/>
    <property type="project" value="UniProtKB-UniRule"/>
</dbReference>
<dbReference type="OrthoDB" id="9778554at2"/>
<dbReference type="GO" id="GO:0044781">
    <property type="term" value="P:bacterial-type flagellum organization"/>
    <property type="evidence" value="ECO:0007669"/>
    <property type="project" value="UniProtKB-UniRule"/>
</dbReference>
<protein>
    <recommendedName>
        <fullName evidence="3 13">Flagellar biosynthesis protein FlhF</fullName>
    </recommendedName>
</protein>
<reference evidence="14 15" key="1">
    <citation type="submission" date="2014-10" db="EMBL/GenBank/DDBJ databases">
        <title>Genome sequence of Clostridium aceticum DSM 1496.</title>
        <authorList>
            <person name="Poehlein A."/>
            <person name="Schiel-Bengelsdorf B."/>
            <person name="Gottschalk G."/>
            <person name="Duerre P."/>
            <person name="Daniel R."/>
        </authorList>
    </citation>
    <scope>NUCLEOTIDE SEQUENCE [LARGE SCALE GENOMIC DNA]</scope>
    <source>
        <strain evidence="14 15">DSM 1496</strain>
    </source>
</reference>
<dbReference type="NCBIfam" id="TIGR03499">
    <property type="entry name" value="FlhF"/>
    <property type="match status" value="1"/>
</dbReference>
<evidence type="ECO:0000256" key="6">
    <source>
        <dbReference type="ARBA" id="ARBA00022741"/>
    </source>
</evidence>